<dbReference type="OrthoDB" id="5951044at2"/>
<keyword evidence="1" id="KW-0472">Membrane</keyword>
<evidence type="ECO:0008006" key="4">
    <source>
        <dbReference type="Google" id="ProtNLM"/>
    </source>
</evidence>
<evidence type="ECO:0000313" key="2">
    <source>
        <dbReference type="EMBL" id="KFN45771.1"/>
    </source>
</evidence>
<feature type="transmembrane region" description="Helical" evidence="1">
    <location>
        <begin position="224"/>
        <end position="246"/>
    </location>
</feature>
<dbReference type="Proteomes" id="UP000029392">
    <property type="component" value="Unassembled WGS sequence"/>
</dbReference>
<protein>
    <recommendedName>
        <fullName evidence="4">ABC transporter permease</fullName>
    </recommendedName>
</protein>
<sequence length="252" mass="26726">MSALSRALSAEWLKLRGTLALWLCGVAPAVVVAVYVLQMTVVRLPADRPPPAPAEAWLAFAQSTLALWAFLMVPLFVTLQAALLAGQEHANQQWKHLLALPVPRAVHYLAKLLALAGLLVLAQLAMLALLPLGGWLLALLRPGFGIAGPAPWSLLLEKLALVTAASLLLVALHTFIAVRWRSFTVAVGVGMGATVMGFLIGQSARFGPWFPWSLPVQAVAKADPASVVAFSLAGALLAGLAGLWAFQRREAD</sequence>
<proteinExistence type="predicted"/>
<dbReference type="CDD" id="cd21809">
    <property type="entry name" value="ABC-2_lan_permease-like"/>
    <property type="match status" value="1"/>
</dbReference>
<dbReference type="PATRIC" id="fig|1384054.3.peg.1993"/>
<feature type="transmembrane region" description="Helical" evidence="1">
    <location>
        <begin position="20"/>
        <end position="37"/>
    </location>
</feature>
<feature type="transmembrane region" description="Helical" evidence="1">
    <location>
        <begin position="185"/>
        <end position="204"/>
    </location>
</feature>
<keyword evidence="1" id="KW-1133">Transmembrane helix</keyword>
<dbReference type="RefSeq" id="WP_052385879.1">
    <property type="nucleotide sequence ID" value="NZ_AVCH01000177.1"/>
</dbReference>
<dbReference type="Pfam" id="PF12730">
    <property type="entry name" value="ABC2_membrane_4"/>
    <property type="match status" value="1"/>
</dbReference>
<dbReference type="STRING" id="1384054.N790_09400"/>
<feature type="transmembrane region" description="Helical" evidence="1">
    <location>
        <begin position="57"/>
        <end position="85"/>
    </location>
</feature>
<dbReference type="EMBL" id="AVCH01000177">
    <property type="protein sequence ID" value="KFN45771.1"/>
    <property type="molecule type" value="Genomic_DNA"/>
</dbReference>
<keyword evidence="1" id="KW-0812">Transmembrane</keyword>
<accession>A0A091B244</accession>
<gene>
    <name evidence="2" type="ORF">N790_09400</name>
</gene>
<dbReference type="eggNOG" id="COG4200">
    <property type="taxonomic scope" value="Bacteria"/>
</dbReference>
<organism evidence="2 3">
    <name type="scientific">Arenimonas malthae CC-JY-1</name>
    <dbReference type="NCBI Taxonomy" id="1384054"/>
    <lineage>
        <taxon>Bacteria</taxon>
        <taxon>Pseudomonadati</taxon>
        <taxon>Pseudomonadota</taxon>
        <taxon>Gammaproteobacteria</taxon>
        <taxon>Lysobacterales</taxon>
        <taxon>Lysobacteraceae</taxon>
        <taxon>Arenimonas</taxon>
    </lineage>
</organism>
<feature type="transmembrane region" description="Helical" evidence="1">
    <location>
        <begin position="159"/>
        <end position="178"/>
    </location>
</feature>
<keyword evidence="3" id="KW-1185">Reference proteome</keyword>
<comment type="caution">
    <text evidence="2">The sequence shown here is derived from an EMBL/GenBank/DDBJ whole genome shotgun (WGS) entry which is preliminary data.</text>
</comment>
<feature type="transmembrane region" description="Helical" evidence="1">
    <location>
        <begin position="112"/>
        <end position="139"/>
    </location>
</feature>
<evidence type="ECO:0000256" key="1">
    <source>
        <dbReference type="SAM" id="Phobius"/>
    </source>
</evidence>
<evidence type="ECO:0000313" key="3">
    <source>
        <dbReference type="Proteomes" id="UP000029392"/>
    </source>
</evidence>
<name>A0A091B244_9GAMM</name>
<dbReference type="AlphaFoldDB" id="A0A091B244"/>
<reference evidence="2 3" key="1">
    <citation type="submission" date="2013-09" db="EMBL/GenBank/DDBJ databases">
        <title>Genome sequencing of Arenimonas malthae.</title>
        <authorList>
            <person name="Chen F."/>
            <person name="Wang G."/>
        </authorList>
    </citation>
    <scope>NUCLEOTIDE SEQUENCE [LARGE SCALE GENOMIC DNA]</scope>
    <source>
        <strain evidence="2 3">CC-JY-1</strain>
    </source>
</reference>